<dbReference type="AlphaFoldDB" id="A0A328HHH1"/>
<evidence type="ECO:0000259" key="6">
    <source>
        <dbReference type="PROSITE" id="PS51078"/>
    </source>
</evidence>
<evidence type="ECO:0000259" key="5">
    <source>
        <dbReference type="PROSITE" id="PS51077"/>
    </source>
</evidence>
<evidence type="ECO:0000256" key="2">
    <source>
        <dbReference type="ARBA" id="ARBA00023125"/>
    </source>
</evidence>
<dbReference type="SUPFAM" id="SSF46785">
    <property type="entry name" value="Winged helix' DNA-binding domain"/>
    <property type="match status" value="2"/>
</dbReference>
<keyword evidence="3" id="KW-0804">Transcription</keyword>
<feature type="domain" description="IclR-ED" evidence="6">
    <location>
        <begin position="107"/>
        <end position="286"/>
    </location>
</feature>
<dbReference type="PANTHER" id="PTHR30136">
    <property type="entry name" value="HELIX-TURN-HELIX TRANSCRIPTIONAL REGULATOR, ICLR FAMILY"/>
    <property type="match status" value="1"/>
</dbReference>
<dbReference type="InterPro" id="IPR029016">
    <property type="entry name" value="GAF-like_dom_sf"/>
</dbReference>
<dbReference type="GO" id="GO:0003700">
    <property type="term" value="F:DNA-binding transcription factor activity"/>
    <property type="evidence" value="ECO:0007669"/>
    <property type="project" value="TreeGrafter"/>
</dbReference>
<dbReference type="InterPro" id="IPR036390">
    <property type="entry name" value="WH_DNA-bd_sf"/>
</dbReference>
<organism evidence="7 8">
    <name type="scientific">Arthrobacter globiformis</name>
    <dbReference type="NCBI Taxonomy" id="1665"/>
    <lineage>
        <taxon>Bacteria</taxon>
        <taxon>Bacillati</taxon>
        <taxon>Actinomycetota</taxon>
        <taxon>Actinomycetes</taxon>
        <taxon>Micrococcales</taxon>
        <taxon>Micrococcaceae</taxon>
        <taxon>Arthrobacter</taxon>
    </lineage>
</organism>
<dbReference type="Pfam" id="PF09339">
    <property type="entry name" value="HTH_IclR"/>
    <property type="match status" value="2"/>
</dbReference>
<comment type="caution">
    <text evidence="7">The sequence shown here is derived from an EMBL/GenBank/DDBJ whole genome shotgun (WGS) entry which is preliminary data.</text>
</comment>
<dbReference type="SMART" id="SM00346">
    <property type="entry name" value="HTH_ICLR"/>
    <property type="match status" value="2"/>
</dbReference>
<sequence length="558" mass="59834">MSLIRPSSNAQRRHLHWPDGRWSRFEIVNASMPVAAELAATDPDYVDSLERGLSVLRAFSTREEALSVADVASLVGITRTAARRFALTLEYLGYTGQSAEGYTLAPGVLAIGDAYLRSNPLPDAAHPHLDELVRAVGETASLTVLHKRRVYYAARVAADRIVTANITVGTSVAAHSTATGRVLLGDLAPDELEDYLSSMEPSPAFEPGHVRERVEEARGRGWTVADQELTPGIRSVAVPLHDPEGRIVAALNIAAHATRVDTKVLENDFVPLLQSAAQRTAAALWPASGEAPGRSLMTPATPARPKGRPSDVIQSVERGLCVLTAFDEGSPAMNLAQISERCQLPRSAARRFVLTLASLGYLEQQGRSYAPTPLVLELGYSLLSRLSLADVAKPRLEALARKLGASVSIGVLDGMDLRYVARASAPSPLVVNIRPGTRVPAERTAMGQVLLSLLPAAALKDAKRSAGRDRATNGLADLQVTLAAVREQGWSYVDQLLEAGIRAVAVPLRNRRGEVVAAMSASVHEATTADRDMTANFLPALRDAADEFMMDLRDGLNI</sequence>
<evidence type="ECO:0000256" key="1">
    <source>
        <dbReference type="ARBA" id="ARBA00023015"/>
    </source>
</evidence>
<dbReference type="GO" id="GO:0045892">
    <property type="term" value="P:negative regulation of DNA-templated transcription"/>
    <property type="evidence" value="ECO:0007669"/>
    <property type="project" value="TreeGrafter"/>
</dbReference>
<dbReference type="GO" id="GO:0003677">
    <property type="term" value="F:DNA binding"/>
    <property type="evidence" value="ECO:0007669"/>
    <property type="project" value="UniProtKB-KW"/>
</dbReference>
<dbReference type="InterPro" id="IPR036388">
    <property type="entry name" value="WH-like_DNA-bd_sf"/>
</dbReference>
<evidence type="ECO:0000256" key="3">
    <source>
        <dbReference type="ARBA" id="ARBA00023163"/>
    </source>
</evidence>
<name>A0A328HHH1_ARTGO</name>
<dbReference type="EMBL" id="QLNP01000088">
    <property type="protein sequence ID" value="RAM36710.1"/>
    <property type="molecule type" value="Genomic_DNA"/>
</dbReference>
<dbReference type="PROSITE" id="PS51078">
    <property type="entry name" value="ICLR_ED"/>
    <property type="match status" value="2"/>
</dbReference>
<dbReference type="OrthoDB" id="3734039at2"/>
<feature type="domain" description="IclR-ED" evidence="6">
    <location>
        <begin position="374"/>
        <end position="554"/>
    </location>
</feature>
<dbReference type="Gene3D" id="3.30.450.40">
    <property type="match status" value="2"/>
</dbReference>
<gene>
    <name evidence="7" type="ORF">DBZ45_13780</name>
</gene>
<evidence type="ECO:0000313" key="7">
    <source>
        <dbReference type="EMBL" id="RAM36710.1"/>
    </source>
</evidence>
<evidence type="ECO:0008006" key="9">
    <source>
        <dbReference type="Google" id="ProtNLM"/>
    </source>
</evidence>
<evidence type="ECO:0000256" key="4">
    <source>
        <dbReference type="SAM" id="MobiDB-lite"/>
    </source>
</evidence>
<feature type="region of interest" description="Disordered" evidence="4">
    <location>
        <begin position="289"/>
        <end position="310"/>
    </location>
</feature>
<proteinExistence type="predicted"/>
<keyword evidence="2" id="KW-0238">DNA-binding</keyword>
<dbReference type="InterPro" id="IPR005471">
    <property type="entry name" value="Tscrpt_reg_IclR_N"/>
</dbReference>
<keyword evidence="1" id="KW-0805">Transcription regulation</keyword>
<feature type="domain" description="HTH iclR-type" evidence="5">
    <location>
        <begin position="46"/>
        <end position="106"/>
    </location>
</feature>
<dbReference type="Gene3D" id="1.10.10.10">
    <property type="entry name" value="Winged helix-like DNA-binding domain superfamily/Winged helix DNA-binding domain"/>
    <property type="match status" value="2"/>
</dbReference>
<accession>A0A328HHH1</accession>
<dbReference type="Proteomes" id="UP000249166">
    <property type="component" value="Unassembled WGS sequence"/>
</dbReference>
<dbReference type="SUPFAM" id="SSF55781">
    <property type="entry name" value="GAF domain-like"/>
    <property type="match status" value="2"/>
</dbReference>
<evidence type="ECO:0000313" key="8">
    <source>
        <dbReference type="Proteomes" id="UP000249166"/>
    </source>
</evidence>
<dbReference type="PROSITE" id="PS51077">
    <property type="entry name" value="HTH_ICLR"/>
    <property type="match status" value="2"/>
</dbReference>
<dbReference type="PANTHER" id="PTHR30136:SF34">
    <property type="entry name" value="TRANSCRIPTIONAL REGULATOR"/>
    <property type="match status" value="1"/>
</dbReference>
<reference evidence="7 8" key="1">
    <citation type="submission" date="2018-04" db="EMBL/GenBank/DDBJ databases">
        <title>Bacteria isolated from cave deposits of Manipur.</title>
        <authorList>
            <person name="Sahoo D."/>
            <person name="Sarangthem I."/>
            <person name="Nandeibam J."/>
        </authorList>
    </citation>
    <scope>NUCLEOTIDE SEQUENCE [LARGE SCALE GENOMIC DNA]</scope>
    <source>
        <strain evidence="8">mrc11</strain>
    </source>
</reference>
<protein>
    <recommendedName>
        <fullName evidence="9">IclR family transcriptional regulator</fullName>
    </recommendedName>
</protein>
<dbReference type="InterPro" id="IPR050707">
    <property type="entry name" value="HTH_MetabolicPath_Reg"/>
</dbReference>
<feature type="domain" description="HTH iclR-type" evidence="5">
    <location>
        <begin position="313"/>
        <end position="373"/>
    </location>
</feature>
<dbReference type="Pfam" id="PF01614">
    <property type="entry name" value="IclR_C"/>
    <property type="match status" value="2"/>
</dbReference>
<dbReference type="InterPro" id="IPR014757">
    <property type="entry name" value="Tscrpt_reg_IclR_C"/>
</dbReference>